<dbReference type="InterPro" id="IPR016024">
    <property type="entry name" value="ARM-type_fold"/>
</dbReference>
<evidence type="ECO:0000256" key="2">
    <source>
        <dbReference type="PROSITE-ProRule" id="PRU00317"/>
    </source>
</evidence>
<dbReference type="PANTHER" id="PTHR13102">
    <property type="entry name" value="NUCLEOLAR PROTEIN 9"/>
    <property type="match status" value="1"/>
</dbReference>
<evidence type="ECO:0000313" key="5">
    <source>
        <dbReference type="Proteomes" id="UP000324585"/>
    </source>
</evidence>
<dbReference type="GO" id="GO:0030688">
    <property type="term" value="C:preribosome, small subunit precursor"/>
    <property type="evidence" value="ECO:0007669"/>
    <property type="project" value="TreeGrafter"/>
</dbReference>
<evidence type="ECO:0000313" key="4">
    <source>
        <dbReference type="EMBL" id="KAA8496495.1"/>
    </source>
</evidence>
<dbReference type="GO" id="GO:0000472">
    <property type="term" value="P:endonucleolytic cleavage to generate mature 5'-end of SSU-rRNA from (SSU-rRNA, 5.8S rRNA, LSU-rRNA)"/>
    <property type="evidence" value="ECO:0007669"/>
    <property type="project" value="TreeGrafter"/>
</dbReference>
<dbReference type="PANTHER" id="PTHR13102:SF0">
    <property type="entry name" value="NUCLEOLAR PROTEIN 9"/>
    <property type="match status" value="1"/>
</dbReference>
<dbReference type="OMA" id="HHLVRNF"/>
<feature type="repeat" description="Pumilio" evidence="2">
    <location>
        <begin position="356"/>
        <end position="393"/>
    </location>
</feature>
<feature type="compositionally biased region" description="Basic and acidic residues" evidence="3">
    <location>
        <begin position="734"/>
        <end position="755"/>
    </location>
</feature>
<evidence type="ECO:0000256" key="1">
    <source>
        <dbReference type="ARBA" id="ARBA00022737"/>
    </source>
</evidence>
<dbReference type="Gene3D" id="1.25.10.10">
    <property type="entry name" value="Leucine-rich Repeat Variant"/>
    <property type="match status" value="3"/>
</dbReference>
<dbReference type="GO" id="GO:0030686">
    <property type="term" value="C:90S preribosome"/>
    <property type="evidence" value="ECO:0007669"/>
    <property type="project" value="TreeGrafter"/>
</dbReference>
<feature type="region of interest" description="Disordered" evidence="3">
    <location>
        <begin position="671"/>
        <end position="783"/>
    </location>
</feature>
<dbReference type="GO" id="GO:0005730">
    <property type="term" value="C:nucleolus"/>
    <property type="evidence" value="ECO:0007669"/>
    <property type="project" value="TreeGrafter"/>
</dbReference>
<evidence type="ECO:0000256" key="3">
    <source>
        <dbReference type="SAM" id="MobiDB-lite"/>
    </source>
</evidence>
<dbReference type="AlphaFoldDB" id="A0A5J4YZE4"/>
<feature type="compositionally biased region" description="Basic residues" evidence="3">
    <location>
        <begin position="772"/>
        <end position="783"/>
    </location>
</feature>
<dbReference type="Pfam" id="PF22493">
    <property type="entry name" value="PUF_NOP9"/>
    <property type="match status" value="1"/>
</dbReference>
<dbReference type="InterPro" id="IPR001313">
    <property type="entry name" value="Pumilio_RNA-bd_rpt"/>
</dbReference>
<sequence length="783" mass="86289">MDAGADELQDDLLKYVLRVHEELMRAVAAQREGLDGAADAMAQGAHEGGPADEEDEVALLVHNALGELKGYLNVVARHPRASRLLEDFARYASDSDIRELVQSLVLQGGASRLSRLAEHRAASHVLESVFRCVSDKYRAAALRAGRPVSLDVVPAAHVLVDVAKLMSADVFMSMVSDERASHVVRTLINCMCGTQGLEVTERSEDDGNLITVTKTRSALTQNSRARHEGTQDPANLARPELAPDAYIKAIVQLADSLVELDMLQRQEMEIKAPAAQTPMQALCFLTSGSTALQTLLLGLFAHQSTEVCHSAAFGLAKVLVAGQLLDLCFNTPGSRLVECIVSNVPPDLVGSLYADNFKEHMLELAVDFRGNYVVQRLIEATASEPGQCTKVFKNIVEELTPHFETLFERRRSGVVLALLRACAAFGRCAATAVPKSQEKILKAIIKGLGGTGAEDGETNLFLEVLCMSADHAAEWRLYWADKTLEHALRLDFARRDGLRDHQENYQTPRIPTLGSLIVQSIVKLPVSKRKAKFSRSMQTLTEIEWAALMADRSGSPVVEVCLQERSVVPEKTQSILFEVIKKSAAMLCWNSCGSRVLECAYRCETDVTKKRDLVQELVTQEKDVSSSPYGSFVAKACHIHQFKSDPRAWAIRERSQMTRQNLLDDVLSVPHHSQTAMPHPRNERKRASIPSLNSPESNRSKVSRIDEIADALADRKQKDDVTKPDEQGGTGSREASKVEHARLSEEEGERLRRIVEATITGNGAKLNESAKRSKTLKQKRVSK</sequence>
<dbReference type="InterPro" id="IPR011989">
    <property type="entry name" value="ARM-like"/>
</dbReference>
<accession>A0A5J4YZE4</accession>
<keyword evidence="1" id="KW-0677">Repeat</keyword>
<dbReference type="GO" id="GO:0000480">
    <property type="term" value="P:endonucleolytic cleavage in 5'-ETS of tricistronic rRNA transcript (SSU-rRNA, 5.8S rRNA, LSU-rRNA)"/>
    <property type="evidence" value="ECO:0007669"/>
    <property type="project" value="TreeGrafter"/>
</dbReference>
<dbReference type="PROSITE" id="PS50302">
    <property type="entry name" value="PUM"/>
    <property type="match status" value="1"/>
</dbReference>
<protein>
    <submittedName>
        <fullName evidence="4">Nucleolar protein 9</fullName>
    </submittedName>
</protein>
<dbReference type="Proteomes" id="UP000324585">
    <property type="component" value="Unassembled WGS sequence"/>
</dbReference>
<dbReference type="GO" id="GO:0000447">
    <property type="term" value="P:endonucleolytic cleavage in ITS1 to separate SSU-rRNA from 5.8S rRNA and LSU-rRNA from tricistronic rRNA transcript (SSU-rRNA, 5.8S rRNA, LSU-rRNA)"/>
    <property type="evidence" value="ECO:0007669"/>
    <property type="project" value="TreeGrafter"/>
</dbReference>
<gene>
    <name evidence="4" type="ORF">FVE85_0224</name>
</gene>
<comment type="caution">
    <text evidence="4">The sequence shown here is derived from an EMBL/GenBank/DDBJ whole genome shotgun (WGS) entry which is preliminary data.</text>
</comment>
<dbReference type="GO" id="GO:0000056">
    <property type="term" value="P:ribosomal small subunit export from nucleus"/>
    <property type="evidence" value="ECO:0007669"/>
    <property type="project" value="TreeGrafter"/>
</dbReference>
<dbReference type="SMART" id="SM00025">
    <property type="entry name" value="Pumilio"/>
    <property type="match status" value="6"/>
</dbReference>
<proteinExistence type="predicted"/>
<dbReference type="GO" id="GO:0003723">
    <property type="term" value="F:RNA binding"/>
    <property type="evidence" value="ECO:0007669"/>
    <property type="project" value="InterPro"/>
</dbReference>
<dbReference type="SUPFAM" id="SSF48371">
    <property type="entry name" value="ARM repeat"/>
    <property type="match status" value="2"/>
</dbReference>
<dbReference type="InterPro" id="IPR040000">
    <property type="entry name" value="NOP9"/>
</dbReference>
<name>A0A5J4YZE4_PORPP</name>
<reference evidence="5" key="1">
    <citation type="journal article" date="2019" name="Nat. Commun.">
        <title>Expansion of phycobilisome linker gene families in mesophilic red algae.</title>
        <authorList>
            <person name="Lee J."/>
            <person name="Kim D."/>
            <person name="Bhattacharya D."/>
            <person name="Yoon H.S."/>
        </authorList>
    </citation>
    <scope>NUCLEOTIDE SEQUENCE [LARGE SCALE GENOMIC DNA]</scope>
    <source>
        <strain evidence="5">CCMP 1328</strain>
    </source>
</reference>
<dbReference type="OrthoDB" id="392571at2759"/>
<feature type="compositionally biased region" description="Basic and acidic residues" evidence="3">
    <location>
        <begin position="703"/>
        <end position="726"/>
    </location>
</feature>
<keyword evidence="5" id="KW-1185">Reference proteome</keyword>
<dbReference type="EMBL" id="VRMN01000002">
    <property type="protein sequence ID" value="KAA8496495.1"/>
    <property type="molecule type" value="Genomic_DNA"/>
</dbReference>
<organism evidence="4 5">
    <name type="scientific">Porphyridium purpureum</name>
    <name type="common">Red alga</name>
    <name type="synonym">Porphyridium cruentum</name>
    <dbReference type="NCBI Taxonomy" id="35688"/>
    <lineage>
        <taxon>Eukaryota</taxon>
        <taxon>Rhodophyta</taxon>
        <taxon>Bangiophyceae</taxon>
        <taxon>Porphyridiales</taxon>
        <taxon>Porphyridiaceae</taxon>
        <taxon>Porphyridium</taxon>
    </lineage>
</organism>